<keyword evidence="5 6" id="KW-0460">Magnesium</keyword>
<keyword evidence="1 6" id="KW-1277">Toxin-antitoxin system</keyword>
<feature type="binding site" evidence="6">
    <location>
        <position position="106"/>
    </location>
    <ligand>
        <name>Mg(2+)</name>
        <dbReference type="ChEBI" id="CHEBI:18420"/>
    </ligand>
</feature>
<feature type="domain" description="PIN" evidence="7">
    <location>
        <begin position="15"/>
        <end position="135"/>
    </location>
</feature>
<dbReference type="AlphaFoldDB" id="A0A5C5RCZ6"/>
<dbReference type="GO" id="GO:0004540">
    <property type="term" value="F:RNA nuclease activity"/>
    <property type="evidence" value="ECO:0007669"/>
    <property type="project" value="InterPro"/>
</dbReference>
<evidence type="ECO:0000313" key="8">
    <source>
        <dbReference type="EMBL" id="TWS20726.1"/>
    </source>
</evidence>
<evidence type="ECO:0000256" key="1">
    <source>
        <dbReference type="ARBA" id="ARBA00022649"/>
    </source>
</evidence>
<comment type="function">
    <text evidence="6">Toxic component of a toxin-antitoxin (TA) system. An RNase.</text>
</comment>
<comment type="caution">
    <text evidence="8">The sequence shown here is derived from an EMBL/GenBank/DDBJ whole genome shotgun (WGS) entry which is preliminary data.</text>
</comment>
<evidence type="ECO:0000313" key="9">
    <source>
        <dbReference type="Proteomes" id="UP000317291"/>
    </source>
</evidence>
<name>A0A5C5RCZ6_9ACTN</name>
<dbReference type="EC" id="3.1.-.-" evidence="6"/>
<keyword evidence="9" id="KW-1185">Reference proteome</keyword>
<keyword evidence="6" id="KW-0800">Toxin</keyword>
<evidence type="ECO:0000259" key="7">
    <source>
        <dbReference type="Pfam" id="PF01850"/>
    </source>
</evidence>
<sequence length="147" mass="15809">MCLADPRGDEERVNYLDTSALIKLLAPEFESDALTIWMARQANEGEAFGTSVIGQIELTRAAARMTDPDTTSQAQYIGEQAETIPLTVAMAKLAETIGPPHLRSLDAVHLASAMSIRDQISAFVTYDKRLSDAAEVEGLTVVSPGAE</sequence>
<proteinExistence type="inferred from homology"/>
<evidence type="ECO:0000256" key="2">
    <source>
        <dbReference type="ARBA" id="ARBA00022722"/>
    </source>
</evidence>
<evidence type="ECO:0000256" key="6">
    <source>
        <dbReference type="HAMAP-Rule" id="MF_00265"/>
    </source>
</evidence>
<dbReference type="Gene3D" id="3.40.50.1010">
    <property type="entry name" value="5'-nuclease"/>
    <property type="match status" value="1"/>
</dbReference>
<organism evidence="8 9">
    <name type="scientific">Tsukamurella asaccharolytica</name>
    <dbReference type="NCBI Taxonomy" id="2592067"/>
    <lineage>
        <taxon>Bacteria</taxon>
        <taxon>Bacillati</taxon>
        <taxon>Actinomycetota</taxon>
        <taxon>Actinomycetes</taxon>
        <taxon>Mycobacteriales</taxon>
        <taxon>Tsukamurellaceae</taxon>
        <taxon>Tsukamurella</taxon>
    </lineage>
</organism>
<accession>A0A5C5RCZ6</accession>
<dbReference type="EMBL" id="VIGW01000002">
    <property type="protein sequence ID" value="TWS20726.1"/>
    <property type="molecule type" value="Genomic_DNA"/>
</dbReference>
<evidence type="ECO:0000256" key="3">
    <source>
        <dbReference type="ARBA" id="ARBA00022723"/>
    </source>
</evidence>
<dbReference type="HAMAP" id="MF_00265">
    <property type="entry name" value="VapC_Nob1"/>
    <property type="match status" value="1"/>
</dbReference>
<comment type="similarity">
    <text evidence="6">Belongs to the PINc/VapC protein family.</text>
</comment>
<keyword evidence="4 6" id="KW-0378">Hydrolase</keyword>
<dbReference type="Pfam" id="PF01850">
    <property type="entry name" value="PIN"/>
    <property type="match status" value="1"/>
</dbReference>
<keyword evidence="2 6" id="KW-0540">Nuclease</keyword>
<dbReference type="GO" id="GO:0090729">
    <property type="term" value="F:toxin activity"/>
    <property type="evidence" value="ECO:0007669"/>
    <property type="project" value="UniProtKB-KW"/>
</dbReference>
<gene>
    <name evidence="6" type="primary">vapC</name>
    <name evidence="8" type="ORF">FK529_05145</name>
</gene>
<dbReference type="SUPFAM" id="SSF88723">
    <property type="entry name" value="PIN domain-like"/>
    <property type="match status" value="1"/>
</dbReference>
<protein>
    <recommendedName>
        <fullName evidence="6">Ribonuclease VapC</fullName>
        <shortName evidence="6">RNase VapC</shortName>
        <ecNumber evidence="6">3.1.-.-</ecNumber>
    </recommendedName>
    <alternativeName>
        <fullName evidence="6">Toxin VapC</fullName>
    </alternativeName>
</protein>
<feature type="binding site" evidence="6">
    <location>
        <position position="17"/>
    </location>
    <ligand>
        <name>Mg(2+)</name>
        <dbReference type="ChEBI" id="CHEBI:18420"/>
    </ligand>
</feature>
<evidence type="ECO:0000256" key="4">
    <source>
        <dbReference type="ARBA" id="ARBA00022801"/>
    </source>
</evidence>
<reference evidence="8 9" key="1">
    <citation type="submission" date="2019-06" db="EMBL/GenBank/DDBJ databases">
        <title>Tsukamurella conjunctivitidis sp. nov., Tsukamurella assacharolytica sp. nov. and Tsukamurella sputae sp. nov. isolated from patients with conjunctivitis, bacteraemia (lymphoma) and respiratory infection (sputum) in Hong Kong.</title>
        <authorList>
            <person name="Teng J.L.L."/>
            <person name="Lee H.H."/>
            <person name="Fong J.Y.H."/>
            <person name="Fok K.M.N."/>
            <person name="Lau S.K.P."/>
            <person name="Woo P.C.Y."/>
        </authorList>
    </citation>
    <scope>NUCLEOTIDE SEQUENCE [LARGE SCALE GENOMIC DNA]</scope>
    <source>
        <strain evidence="8 9">HKU71</strain>
    </source>
</reference>
<evidence type="ECO:0000256" key="5">
    <source>
        <dbReference type="ARBA" id="ARBA00022842"/>
    </source>
</evidence>
<comment type="cofactor">
    <cofactor evidence="6">
        <name>Mg(2+)</name>
        <dbReference type="ChEBI" id="CHEBI:18420"/>
    </cofactor>
</comment>
<keyword evidence="3 6" id="KW-0479">Metal-binding</keyword>
<dbReference type="InterPro" id="IPR022907">
    <property type="entry name" value="VapC_family"/>
</dbReference>
<dbReference type="GO" id="GO:0000287">
    <property type="term" value="F:magnesium ion binding"/>
    <property type="evidence" value="ECO:0007669"/>
    <property type="project" value="UniProtKB-UniRule"/>
</dbReference>
<dbReference type="GO" id="GO:0016787">
    <property type="term" value="F:hydrolase activity"/>
    <property type="evidence" value="ECO:0007669"/>
    <property type="project" value="UniProtKB-KW"/>
</dbReference>
<dbReference type="CDD" id="cd09874">
    <property type="entry name" value="PIN_MT3492-like"/>
    <property type="match status" value="1"/>
</dbReference>
<dbReference type="InterPro" id="IPR002716">
    <property type="entry name" value="PIN_dom"/>
</dbReference>
<dbReference type="Proteomes" id="UP000317291">
    <property type="component" value="Unassembled WGS sequence"/>
</dbReference>
<dbReference type="InterPro" id="IPR029060">
    <property type="entry name" value="PIN-like_dom_sf"/>
</dbReference>